<dbReference type="EMBL" id="MVHS01000002">
    <property type="protein sequence ID" value="ORA73810.1"/>
    <property type="molecule type" value="Genomic_DNA"/>
</dbReference>
<keyword evidence="2" id="KW-0812">Transmembrane</keyword>
<feature type="compositionally biased region" description="Acidic residues" evidence="1">
    <location>
        <begin position="98"/>
        <end position="110"/>
    </location>
</feature>
<protein>
    <submittedName>
        <fullName evidence="3">Uncharacterized protein</fullName>
    </submittedName>
</protein>
<feature type="compositionally biased region" description="Acidic residues" evidence="1">
    <location>
        <begin position="11"/>
        <end position="27"/>
    </location>
</feature>
<feature type="compositionally biased region" description="Basic and acidic residues" evidence="1">
    <location>
        <begin position="111"/>
        <end position="125"/>
    </location>
</feature>
<proteinExistence type="predicted"/>
<feature type="compositionally biased region" description="Basic and acidic residues" evidence="1">
    <location>
        <begin position="1"/>
        <end position="10"/>
    </location>
</feature>
<gene>
    <name evidence="3" type="ORF">BST26_01140</name>
</gene>
<dbReference type="RefSeq" id="WP_083028983.1">
    <property type="nucleotide sequence ID" value="NZ_AP022618.1"/>
</dbReference>
<reference evidence="3 4" key="1">
    <citation type="submission" date="2016-12" db="EMBL/GenBank/DDBJ databases">
        <title>The new phylogeny of genus Mycobacterium.</title>
        <authorList>
            <person name="Tortoli E."/>
            <person name="Trovato A."/>
            <person name="Cirillo D.M."/>
        </authorList>
    </citation>
    <scope>NUCLEOTIDE SEQUENCE [LARGE SCALE GENOMIC DNA]</scope>
    <source>
        <strain evidence="3 4">DSM 45130</strain>
    </source>
</reference>
<keyword evidence="2" id="KW-1133">Transmembrane helix</keyword>
<dbReference type="InterPro" id="IPR002035">
    <property type="entry name" value="VWF_A"/>
</dbReference>
<comment type="caution">
    <text evidence="3">The sequence shown here is derived from an EMBL/GenBank/DDBJ whole genome shotgun (WGS) entry which is preliminary data.</text>
</comment>
<dbReference type="STRING" id="444597.BST26_01140"/>
<feature type="transmembrane region" description="Helical" evidence="2">
    <location>
        <begin position="165"/>
        <end position="185"/>
    </location>
</feature>
<dbReference type="InterPro" id="IPR036465">
    <property type="entry name" value="vWFA_dom_sf"/>
</dbReference>
<feature type="compositionally biased region" description="Low complexity" evidence="1">
    <location>
        <begin position="57"/>
        <end position="66"/>
    </location>
</feature>
<evidence type="ECO:0000313" key="3">
    <source>
        <dbReference type="EMBL" id="ORA73810.1"/>
    </source>
</evidence>
<dbReference type="AlphaFoldDB" id="A0A1X0DPN3"/>
<evidence type="ECO:0000256" key="1">
    <source>
        <dbReference type="SAM" id="MobiDB-lite"/>
    </source>
</evidence>
<feature type="region of interest" description="Disordered" evidence="1">
    <location>
        <begin position="1"/>
        <end position="125"/>
    </location>
</feature>
<keyword evidence="2" id="KW-0472">Membrane</keyword>
<dbReference type="OrthoDB" id="5171781at2"/>
<dbReference type="SUPFAM" id="SSF53850">
    <property type="entry name" value="Periplasmic binding protein-like II"/>
    <property type="match status" value="1"/>
</dbReference>
<evidence type="ECO:0000256" key="2">
    <source>
        <dbReference type="SAM" id="Phobius"/>
    </source>
</evidence>
<accession>A0A1X0DPN3</accession>
<dbReference type="Gene3D" id="3.40.50.410">
    <property type="entry name" value="von Willebrand factor, type A domain"/>
    <property type="match status" value="1"/>
</dbReference>
<dbReference type="Pfam" id="PF13531">
    <property type="entry name" value="SBP_bac_11"/>
    <property type="match status" value="1"/>
</dbReference>
<keyword evidence="4" id="KW-1185">Reference proteome</keyword>
<sequence>MGRHSIPGDHDEPDDDGFDAPEADGDQPDGGYSDDGYSEAQYGGYDDDAGYGGYTDGGYSDADYGGYTDGDDSDGDHTDGDFADDANNDYRDYVGDDYRDDSDYGDYTDDYPDHTPPVDEPKVEEPAAVAAPVAAVPTRSHRNAGEWTGSHRVVTPARRGVSRGVVIALITVVAVVGAFILWRFFGGLLSDRSKVAAGSCVEGQVSVRVLADPAIADPLSALAEKFNANADPVGDHCPNVEIKAVESGAVVAGLTGEWPADLGDKPAIWVPGSSASLARVRAKAGPQLIAASPSLATSPVLLAVRPELKDKLSEQNWSTLANLQSTPASLDDLGLAGWGSLRLAMPVDGNSDAALLAAEAVAVTSADQGAGPASGIPAVRTLVAHEPDAAGSTADSALDALVTGDDAAAGKVHAVVTTEQRLFARAAVLPNATELLTAWLPPGPVAVADFPAVTLKGDWLSTEQRNAASQFEKYLEDPAQRAELANAGFRVDGQSAPENKVVDFRTDIGNRVSIDDDATRAGIANVLDAQPNAGGSTAIMLDRSLDLSAVVPVLKSRIAALPPSSAVGLTTVTSSSSTTAVNVGALSDDVDGASRSQALAGALDGLSTSGSGAVSFTTLRNMIEDIQANYPAGAAPSILVITAGPHTDQSLGSSGLVDKVRSIDPAKPIKVNVIDVGDDPDSDTWESVAQTSGGAYQHVGASDSPEFAAAVNSLLG</sequence>
<dbReference type="Proteomes" id="UP000192801">
    <property type="component" value="Unassembled WGS sequence"/>
</dbReference>
<dbReference type="SUPFAM" id="SSF53300">
    <property type="entry name" value="vWA-like"/>
    <property type="match status" value="1"/>
</dbReference>
<name>A0A1X0DPN3_9MYCO</name>
<organism evidence="3 4">
    <name type="scientific">Mycolicibacterium insubricum</name>
    <dbReference type="NCBI Taxonomy" id="444597"/>
    <lineage>
        <taxon>Bacteria</taxon>
        <taxon>Bacillati</taxon>
        <taxon>Actinomycetota</taxon>
        <taxon>Actinomycetes</taxon>
        <taxon>Mycobacteriales</taxon>
        <taxon>Mycobacteriaceae</taxon>
        <taxon>Mycolicibacterium</taxon>
    </lineage>
</organism>
<evidence type="ECO:0000313" key="4">
    <source>
        <dbReference type="Proteomes" id="UP000192801"/>
    </source>
</evidence>
<feature type="compositionally biased region" description="Basic and acidic residues" evidence="1">
    <location>
        <begin position="88"/>
        <end position="97"/>
    </location>
</feature>
<dbReference type="PROSITE" id="PS50234">
    <property type="entry name" value="VWFA"/>
    <property type="match status" value="1"/>
</dbReference>